<reference evidence="3" key="2">
    <citation type="submission" date="2020-05" db="UniProtKB">
        <authorList>
            <consortium name="EnsemblMetazoa"/>
        </authorList>
    </citation>
    <scope>IDENTIFICATION</scope>
    <source>
        <strain evidence="3">wikel</strain>
    </source>
</reference>
<evidence type="ECO:0000256" key="1">
    <source>
        <dbReference type="SAM" id="MobiDB-lite"/>
    </source>
</evidence>
<dbReference type="AlphaFoldDB" id="B7QHG4"/>
<proteinExistence type="predicted"/>
<dbReference type="Proteomes" id="UP000001555">
    <property type="component" value="Unassembled WGS sequence"/>
</dbReference>
<dbReference type="EMBL" id="ABJB010175782">
    <property type="status" value="NOT_ANNOTATED_CDS"/>
    <property type="molecule type" value="Genomic_DNA"/>
</dbReference>
<evidence type="ECO:0000313" key="3">
    <source>
        <dbReference type="EnsemblMetazoa" id="ISCW014926-PA"/>
    </source>
</evidence>
<feature type="non-terminal residue" evidence="2">
    <location>
        <position position="101"/>
    </location>
</feature>
<organism>
    <name type="scientific">Ixodes scapularis</name>
    <name type="common">Black-legged tick</name>
    <name type="synonym">Deer tick</name>
    <dbReference type="NCBI Taxonomy" id="6945"/>
    <lineage>
        <taxon>Eukaryota</taxon>
        <taxon>Metazoa</taxon>
        <taxon>Ecdysozoa</taxon>
        <taxon>Arthropoda</taxon>
        <taxon>Chelicerata</taxon>
        <taxon>Arachnida</taxon>
        <taxon>Acari</taxon>
        <taxon>Parasitiformes</taxon>
        <taxon>Ixodida</taxon>
        <taxon>Ixodoidea</taxon>
        <taxon>Ixodidae</taxon>
        <taxon>Ixodinae</taxon>
        <taxon>Ixodes</taxon>
    </lineage>
</organism>
<dbReference type="VEuPathDB" id="VectorBase:ISCW014926"/>
<reference evidence="2 4" key="1">
    <citation type="submission" date="2008-03" db="EMBL/GenBank/DDBJ databases">
        <title>Annotation of Ixodes scapularis.</title>
        <authorList>
            <consortium name="Ixodes scapularis Genome Project Consortium"/>
            <person name="Caler E."/>
            <person name="Hannick L.I."/>
            <person name="Bidwell S."/>
            <person name="Joardar V."/>
            <person name="Thiagarajan M."/>
            <person name="Amedeo P."/>
            <person name="Galinsky K.J."/>
            <person name="Schobel S."/>
            <person name="Inman J."/>
            <person name="Hostetler J."/>
            <person name="Miller J."/>
            <person name="Hammond M."/>
            <person name="Megy K."/>
            <person name="Lawson D."/>
            <person name="Kodira C."/>
            <person name="Sutton G."/>
            <person name="Meyer J."/>
            <person name="Hill C.A."/>
            <person name="Birren B."/>
            <person name="Nene V."/>
            <person name="Collins F."/>
            <person name="Alarcon-Chaidez F."/>
            <person name="Wikel S."/>
            <person name="Strausberg R."/>
        </authorList>
    </citation>
    <scope>NUCLEOTIDE SEQUENCE [LARGE SCALE GENOMIC DNA]</scope>
    <source>
        <strain evidence="4">Wikel</strain>
        <strain evidence="2">Wikel colony</strain>
    </source>
</reference>
<dbReference type="VEuPathDB" id="VectorBase:ISCI014926"/>
<evidence type="ECO:0000313" key="4">
    <source>
        <dbReference type="Proteomes" id="UP000001555"/>
    </source>
</evidence>
<feature type="compositionally biased region" description="Polar residues" evidence="1">
    <location>
        <begin position="48"/>
        <end position="61"/>
    </location>
</feature>
<feature type="compositionally biased region" description="Basic and acidic residues" evidence="1">
    <location>
        <begin position="63"/>
        <end position="76"/>
    </location>
</feature>
<sequence>ASPKTAHIHDTSKPRRSAKNYAEKYADRPKQTSERTRARCVIASKSLFQNANASEPLQNQARKQREVAKQGIEERKKARGNSVWERQQPPVRGTARVVDNQ</sequence>
<dbReference type="EnsemblMetazoa" id="ISCW014926-RA">
    <property type="protein sequence ID" value="ISCW014926-PA"/>
    <property type="gene ID" value="ISCW014926"/>
</dbReference>
<gene>
    <name evidence="2" type="ORF">IscW_ISCW014926</name>
</gene>
<dbReference type="EMBL" id="DS939598">
    <property type="protein sequence ID" value="EEC18286.1"/>
    <property type="molecule type" value="Genomic_DNA"/>
</dbReference>
<dbReference type="PaxDb" id="6945-B7QHG4"/>
<name>B7QHG4_IXOSC</name>
<accession>B7QHG4</accession>
<protein>
    <submittedName>
        <fullName evidence="2 3">Uncharacterized protein</fullName>
    </submittedName>
</protein>
<dbReference type="InParanoid" id="B7QHG4"/>
<feature type="non-terminal residue" evidence="2">
    <location>
        <position position="1"/>
    </location>
</feature>
<feature type="compositionally biased region" description="Basic and acidic residues" evidence="1">
    <location>
        <begin position="21"/>
        <end position="36"/>
    </location>
</feature>
<feature type="region of interest" description="Disordered" evidence="1">
    <location>
        <begin position="1"/>
        <end position="36"/>
    </location>
</feature>
<dbReference type="HOGENOM" id="CLU_2298695_0_0_1"/>
<keyword evidence="4" id="KW-1185">Reference proteome</keyword>
<feature type="region of interest" description="Disordered" evidence="1">
    <location>
        <begin position="48"/>
        <end position="101"/>
    </location>
</feature>
<evidence type="ECO:0000313" key="2">
    <source>
        <dbReference type="EMBL" id="EEC18286.1"/>
    </source>
</evidence>